<dbReference type="PANTHER" id="PTHR23192:SF7">
    <property type="entry name" value="OLFACTOMEDIN-4"/>
    <property type="match status" value="1"/>
</dbReference>
<reference evidence="7" key="3">
    <citation type="submission" date="2025-09" db="UniProtKB">
        <authorList>
            <consortium name="Ensembl"/>
        </authorList>
    </citation>
    <scope>IDENTIFICATION</scope>
</reference>
<dbReference type="RefSeq" id="XP_008305423.1">
    <property type="nucleotide sequence ID" value="XM_008307201.3"/>
</dbReference>
<dbReference type="GO" id="GO:0005615">
    <property type="term" value="C:extracellular space"/>
    <property type="evidence" value="ECO:0007669"/>
    <property type="project" value="TreeGrafter"/>
</dbReference>
<dbReference type="GeneTree" id="ENSGT00940000155454"/>
<evidence type="ECO:0000256" key="2">
    <source>
        <dbReference type="ARBA" id="ARBA00022525"/>
    </source>
</evidence>
<dbReference type="InterPro" id="IPR003112">
    <property type="entry name" value="Olfac-like_dom"/>
</dbReference>
<reference evidence="7" key="2">
    <citation type="submission" date="2025-08" db="UniProtKB">
        <authorList>
            <consortium name="Ensembl"/>
        </authorList>
    </citation>
    <scope>IDENTIFICATION</scope>
</reference>
<evidence type="ECO:0000313" key="7">
    <source>
        <dbReference type="Ensembl" id="ENSCSEP00000000981.1"/>
    </source>
</evidence>
<proteinExistence type="predicted"/>
<keyword evidence="2" id="KW-0964">Secreted</keyword>
<evidence type="ECO:0000256" key="5">
    <source>
        <dbReference type="SAM" id="SignalP"/>
    </source>
</evidence>
<dbReference type="OrthoDB" id="8626508at2759"/>
<evidence type="ECO:0000256" key="1">
    <source>
        <dbReference type="ARBA" id="ARBA00004613"/>
    </source>
</evidence>
<feature type="chain" id="PRO_5018162642" evidence="5">
    <location>
        <begin position="21"/>
        <end position="493"/>
    </location>
</feature>
<evidence type="ECO:0000256" key="4">
    <source>
        <dbReference type="SAM" id="MobiDB-lite"/>
    </source>
</evidence>
<dbReference type="PROSITE" id="PS51132">
    <property type="entry name" value="OLF"/>
    <property type="match status" value="1"/>
</dbReference>
<dbReference type="SMART" id="SM00284">
    <property type="entry name" value="OLF"/>
    <property type="match status" value="1"/>
</dbReference>
<organism evidence="7 8">
    <name type="scientific">Cynoglossus semilaevis</name>
    <name type="common">Tongue sole</name>
    <dbReference type="NCBI Taxonomy" id="244447"/>
    <lineage>
        <taxon>Eukaryota</taxon>
        <taxon>Metazoa</taxon>
        <taxon>Chordata</taxon>
        <taxon>Craniata</taxon>
        <taxon>Vertebrata</taxon>
        <taxon>Euteleostomi</taxon>
        <taxon>Actinopterygii</taxon>
        <taxon>Neopterygii</taxon>
        <taxon>Teleostei</taxon>
        <taxon>Neoteleostei</taxon>
        <taxon>Acanthomorphata</taxon>
        <taxon>Carangaria</taxon>
        <taxon>Pleuronectiformes</taxon>
        <taxon>Pleuronectoidei</taxon>
        <taxon>Cynoglossidae</taxon>
        <taxon>Cynoglossinae</taxon>
        <taxon>Cynoglossus</taxon>
    </lineage>
</organism>
<dbReference type="GO" id="GO:0007165">
    <property type="term" value="P:signal transduction"/>
    <property type="evidence" value="ECO:0007669"/>
    <property type="project" value="TreeGrafter"/>
</dbReference>
<dbReference type="AlphaFoldDB" id="A0A3P8UK22"/>
<dbReference type="PANTHER" id="PTHR23192">
    <property type="entry name" value="OLFACTOMEDIN-RELATED"/>
    <property type="match status" value="1"/>
</dbReference>
<dbReference type="GeneID" id="103376718"/>
<evidence type="ECO:0000256" key="3">
    <source>
        <dbReference type="PROSITE-ProRule" id="PRU00446"/>
    </source>
</evidence>
<feature type="region of interest" description="Disordered" evidence="4">
    <location>
        <begin position="468"/>
        <end position="493"/>
    </location>
</feature>
<dbReference type="Ensembl" id="ENSCSET00000001009.1">
    <property type="protein sequence ID" value="ENSCSEP00000000981.1"/>
    <property type="gene ID" value="ENSCSEG00000000689.1"/>
</dbReference>
<accession>A0A3P8UK22</accession>
<comment type="subcellular location">
    <subcellularLocation>
        <location evidence="1">Secreted</location>
    </subcellularLocation>
</comment>
<comment type="caution">
    <text evidence="3">Lacks conserved residue(s) required for the propagation of feature annotation.</text>
</comment>
<sequence>MFGTLCFLALLGSTAAWGRADLWSGRGMRNGTGDGSGDRCTCDAFLPGSTFPFGDLVEVEQWMEEISHKLQQEMGKVEDYEIKITSYAEKIVSLTAVIVTMEKNPDDYSSAEFEEVKVEIKQVEALIKELQLSINGSITLFESLHVEITSIEVTLTRLEQTYDKNLVLETRREYIKVQLELEECERRHQEIFNPNIGSCAHTGIIKVSKPIVAQLNHHLHSTYIYGGWGKDSKPIPERESMYWYSGYTSGALYDIYMFTNYKNLILRKHFQHHSLKSGSTGLGNNYIIRDNTLYYQMNSPFGVAKLNLTDMTYVSRVIPKASSSFSYSFYSNQVFDFAGDETGLWVTYGTVESGGRIVIAKINEASFGIEEEWQTSIYKPGVSNTFMVCGVMYAVRSLDIQTEAIFYKYDTRTKEESYIHVPFEKFQDKYSSLDYNPTDQKLYMFNNGYYVNYHLWFNHTTEATAAPPLAEPGATVAPPLAEPGAKSLIDNNS</sequence>
<reference evidence="7 8" key="1">
    <citation type="journal article" date="2014" name="Nat. Genet.">
        <title>Whole-genome sequence of a flatfish provides insights into ZW sex chromosome evolution and adaptation to a benthic lifestyle.</title>
        <authorList>
            <person name="Chen S."/>
            <person name="Zhang G."/>
            <person name="Shao C."/>
            <person name="Huang Q."/>
            <person name="Liu G."/>
            <person name="Zhang P."/>
            <person name="Song W."/>
            <person name="An N."/>
            <person name="Chalopin D."/>
            <person name="Volff J.N."/>
            <person name="Hong Y."/>
            <person name="Li Q."/>
            <person name="Sha Z."/>
            <person name="Zhou H."/>
            <person name="Xie M."/>
            <person name="Yu Q."/>
            <person name="Liu Y."/>
            <person name="Xiang H."/>
            <person name="Wang N."/>
            <person name="Wu K."/>
            <person name="Yang C."/>
            <person name="Zhou Q."/>
            <person name="Liao X."/>
            <person name="Yang L."/>
            <person name="Hu Q."/>
            <person name="Zhang J."/>
            <person name="Meng L."/>
            <person name="Jin L."/>
            <person name="Tian Y."/>
            <person name="Lian J."/>
            <person name="Yang J."/>
            <person name="Miao G."/>
            <person name="Liu S."/>
            <person name="Liang Z."/>
            <person name="Yan F."/>
            <person name="Li Y."/>
            <person name="Sun B."/>
            <person name="Zhang H."/>
            <person name="Zhang J."/>
            <person name="Zhu Y."/>
            <person name="Du M."/>
            <person name="Zhao Y."/>
            <person name="Schartl M."/>
            <person name="Tang Q."/>
            <person name="Wang J."/>
        </authorList>
    </citation>
    <scope>NUCLEOTIDE SEQUENCE</scope>
</reference>
<name>A0A3P8UK22_CYNSE</name>
<feature type="domain" description="Olfactomedin-like" evidence="6">
    <location>
        <begin position="198"/>
        <end position="459"/>
    </location>
</feature>
<dbReference type="KEGG" id="csem:103376718"/>
<dbReference type="InterPro" id="IPR050605">
    <property type="entry name" value="Olfactomedin-like_domain"/>
</dbReference>
<keyword evidence="8" id="KW-1185">Reference proteome</keyword>
<dbReference type="Pfam" id="PF02191">
    <property type="entry name" value="OLF"/>
    <property type="match status" value="1"/>
</dbReference>
<dbReference type="CTD" id="569427"/>
<dbReference type="Proteomes" id="UP000265120">
    <property type="component" value="Chromosome 1"/>
</dbReference>
<feature type="signal peptide" evidence="5">
    <location>
        <begin position="1"/>
        <end position="20"/>
    </location>
</feature>
<keyword evidence="5" id="KW-0732">Signal</keyword>
<dbReference type="OMA" id="TVYENFM"/>
<evidence type="ECO:0000259" key="6">
    <source>
        <dbReference type="PROSITE" id="PS51132"/>
    </source>
</evidence>
<dbReference type="InParanoid" id="A0A3P8UK22"/>
<evidence type="ECO:0000313" key="8">
    <source>
        <dbReference type="Proteomes" id="UP000265120"/>
    </source>
</evidence>
<dbReference type="FunCoup" id="A0A3P8UK22">
    <property type="interactions" value="760"/>
</dbReference>
<protein>
    <submittedName>
        <fullName evidence="7">Olfactomedin 4, tandem duplicate 2</fullName>
    </submittedName>
</protein>